<protein>
    <submittedName>
        <fullName evidence="2">Uncharacterized protein</fullName>
    </submittedName>
</protein>
<keyword evidence="1" id="KW-0472">Membrane</keyword>
<feature type="transmembrane region" description="Helical" evidence="1">
    <location>
        <begin position="206"/>
        <end position="228"/>
    </location>
</feature>
<reference evidence="2 3" key="1">
    <citation type="submission" date="2013-09" db="EMBL/GenBank/DDBJ databases">
        <title>High correlation between genotypes and phenotypes of environmental bacteria Comamonas testosteroni strains.</title>
        <authorList>
            <person name="Liu L."/>
            <person name="Zhu W."/>
            <person name="Xia X."/>
            <person name="Xu B."/>
            <person name="Luo M."/>
            <person name="Wang G."/>
        </authorList>
    </citation>
    <scope>NUCLEOTIDE SEQUENCE [LARGE SCALE GENOMIC DNA]</scope>
    <source>
        <strain evidence="2 3">DF2</strain>
    </source>
</reference>
<name>A0A0E3BU71_9BURK</name>
<comment type="caution">
    <text evidence="2">The sequence shown here is derived from an EMBL/GenBank/DDBJ whole genome shotgun (WGS) entry which is preliminary data.</text>
</comment>
<organism evidence="2 3">
    <name type="scientific">Comamonas thiooxydans</name>
    <dbReference type="NCBI Taxonomy" id="363952"/>
    <lineage>
        <taxon>Bacteria</taxon>
        <taxon>Pseudomonadati</taxon>
        <taxon>Pseudomonadota</taxon>
        <taxon>Betaproteobacteria</taxon>
        <taxon>Burkholderiales</taxon>
        <taxon>Comamonadaceae</taxon>
        <taxon>Comamonas</taxon>
    </lineage>
</organism>
<sequence>MHETHTKCWFTQAVQKPVLETSWIEAVSSTLLQRANRLKRVWQIAVIVALVVAAVAAVLAWLGIGHELPQTLNSTDIPKALAKALKASGPAEPSDAREKQIEEAISFGLPARVNELIGNASADAQEYGPYLVAQAQLKQKDSEIDWDAYRANLDLALERASDATPELQYSPGVLAMMENKAWGMSRSLRSFNHEQQKAEDKSRLNIWANLVLAVCGLVALLSGLLFALEQYMRKNLQTIYRLSGVSANT</sequence>
<gene>
    <name evidence="2" type="ORF">P608_18305</name>
</gene>
<dbReference type="RefSeq" id="WP_034396116.1">
    <property type="nucleotide sequence ID" value="NZ_AWTO01000185.1"/>
</dbReference>
<keyword evidence="1" id="KW-0812">Transmembrane</keyword>
<evidence type="ECO:0000256" key="1">
    <source>
        <dbReference type="SAM" id="Phobius"/>
    </source>
</evidence>
<accession>A0A0E3BU71</accession>
<evidence type="ECO:0000313" key="2">
    <source>
        <dbReference type="EMBL" id="KGH08324.1"/>
    </source>
</evidence>
<dbReference type="Proteomes" id="UP000029549">
    <property type="component" value="Unassembled WGS sequence"/>
</dbReference>
<keyword evidence="1" id="KW-1133">Transmembrane helix</keyword>
<feature type="transmembrane region" description="Helical" evidence="1">
    <location>
        <begin position="41"/>
        <end position="64"/>
    </location>
</feature>
<evidence type="ECO:0000313" key="3">
    <source>
        <dbReference type="Proteomes" id="UP000029549"/>
    </source>
</evidence>
<dbReference type="AlphaFoldDB" id="A0A0E3BU71"/>
<dbReference type="EMBL" id="AWTP01000123">
    <property type="protein sequence ID" value="KGH08324.1"/>
    <property type="molecule type" value="Genomic_DNA"/>
</dbReference>
<keyword evidence="3" id="KW-1185">Reference proteome</keyword>
<proteinExistence type="predicted"/>